<dbReference type="EMBL" id="JAUHHV010000006">
    <property type="protein sequence ID" value="KAK1421972.1"/>
    <property type="molecule type" value="Genomic_DNA"/>
</dbReference>
<dbReference type="SUPFAM" id="SSF56112">
    <property type="entry name" value="Protein kinase-like (PK-like)"/>
    <property type="match status" value="1"/>
</dbReference>
<dbReference type="GO" id="GO:0005524">
    <property type="term" value="F:ATP binding"/>
    <property type="evidence" value="ECO:0007669"/>
    <property type="project" value="InterPro"/>
</dbReference>
<accession>A0AAD8KFD7</accession>
<comment type="caution">
    <text evidence="2">The sequence shown here is derived from an EMBL/GenBank/DDBJ whole genome shotgun (WGS) entry which is preliminary data.</text>
</comment>
<sequence length="143" mass="16303">MVKGSFCYIDPEYFRTQHLTEKSNVYSFGVVIFEVLCARPAVVQWVRDEEVSLAEWGKTCYRKGTLLEIVDPKLNGEVAHGCLMKFEEVASSCLHEKGSERHAMEEVVWGLEFALQLQEYAKKVVGHDTMLENQEPITLDGMV</sequence>
<dbReference type="Gene3D" id="1.10.510.10">
    <property type="entry name" value="Transferase(Phosphotransferase) domain 1"/>
    <property type="match status" value="1"/>
</dbReference>
<reference evidence="2" key="1">
    <citation type="journal article" date="2023" name="bioRxiv">
        <title>Improved chromosome-level genome assembly for marigold (Tagetes erecta).</title>
        <authorList>
            <person name="Jiang F."/>
            <person name="Yuan L."/>
            <person name="Wang S."/>
            <person name="Wang H."/>
            <person name="Xu D."/>
            <person name="Wang A."/>
            <person name="Fan W."/>
        </authorList>
    </citation>
    <scope>NUCLEOTIDE SEQUENCE</scope>
    <source>
        <strain evidence="2">WSJ</strain>
        <tissue evidence="2">Leaf</tissue>
    </source>
</reference>
<dbReference type="InterPro" id="IPR011009">
    <property type="entry name" value="Kinase-like_dom_sf"/>
</dbReference>
<organism evidence="2 3">
    <name type="scientific">Tagetes erecta</name>
    <name type="common">African marigold</name>
    <dbReference type="NCBI Taxonomy" id="13708"/>
    <lineage>
        <taxon>Eukaryota</taxon>
        <taxon>Viridiplantae</taxon>
        <taxon>Streptophyta</taxon>
        <taxon>Embryophyta</taxon>
        <taxon>Tracheophyta</taxon>
        <taxon>Spermatophyta</taxon>
        <taxon>Magnoliopsida</taxon>
        <taxon>eudicotyledons</taxon>
        <taxon>Gunneridae</taxon>
        <taxon>Pentapetalae</taxon>
        <taxon>asterids</taxon>
        <taxon>campanulids</taxon>
        <taxon>Asterales</taxon>
        <taxon>Asteraceae</taxon>
        <taxon>Asteroideae</taxon>
        <taxon>Heliantheae alliance</taxon>
        <taxon>Tageteae</taxon>
        <taxon>Tagetes</taxon>
    </lineage>
</organism>
<dbReference type="GO" id="GO:0004714">
    <property type="term" value="F:transmembrane receptor protein tyrosine kinase activity"/>
    <property type="evidence" value="ECO:0007669"/>
    <property type="project" value="InterPro"/>
</dbReference>
<protein>
    <recommendedName>
        <fullName evidence="1">Protein kinase domain-containing protein</fullName>
    </recommendedName>
</protein>
<keyword evidence="3" id="KW-1185">Reference proteome</keyword>
<evidence type="ECO:0000313" key="2">
    <source>
        <dbReference type="EMBL" id="KAK1421972.1"/>
    </source>
</evidence>
<dbReference type="PROSITE" id="PS50011">
    <property type="entry name" value="PROTEIN_KINASE_DOM"/>
    <property type="match status" value="1"/>
</dbReference>
<dbReference type="InterPro" id="IPR000719">
    <property type="entry name" value="Prot_kinase_dom"/>
</dbReference>
<dbReference type="Proteomes" id="UP001229421">
    <property type="component" value="Unassembled WGS sequence"/>
</dbReference>
<dbReference type="PANTHER" id="PTHR27003">
    <property type="entry name" value="OS07G0166700 PROTEIN"/>
    <property type="match status" value="1"/>
</dbReference>
<feature type="domain" description="Protein kinase" evidence="1">
    <location>
        <begin position="1"/>
        <end position="114"/>
    </location>
</feature>
<name>A0AAD8KFD7_TARER</name>
<dbReference type="AlphaFoldDB" id="A0AAD8KFD7"/>
<dbReference type="GO" id="GO:0005886">
    <property type="term" value="C:plasma membrane"/>
    <property type="evidence" value="ECO:0007669"/>
    <property type="project" value="TreeGrafter"/>
</dbReference>
<gene>
    <name evidence="2" type="ORF">QVD17_24777</name>
</gene>
<dbReference type="InterPro" id="IPR001245">
    <property type="entry name" value="Ser-Thr/Tyr_kinase_cat_dom"/>
</dbReference>
<dbReference type="GO" id="GO:0009506">
    <property type="term" value="C:plasmodesma"/>
    <property type="evidence" value="ECO:0007669"/>
    <property type="project" value="TreeGrafter"/>
</dbReference>
<dbReference type="InterPro" id="IPR045272">
    <property type="entry name" value="ANXUR1/2-like"/>
</dbReference>
<dbReference type="PANTHER" id="PTHR27003:SF434">
    <property type="entry name" value="RECEPTOR-LIKE PROTEIN KINASE FERONIA"/>
    <property type="match status" value="1"/>
</dbReference>
<evidence type="ECO:0000259" key="1">
    <source>
        <dbReference type="PROSITE" id="PS50011"/>
    </source>
</evidence>
<proteinExistence type="predicted"/>
<dbReference type="Pfam" id="PF07714">
    <property type="entry name" value="PK_Tyr_Ser-Thr"/>
    <property type="match status" value="1"/>
</dbReference>
<evidence type="ECO:0000313" key="3">
    <source>
        <dbReference type="Proteomes" id="UP001229421"/>
    </source>
</evidence>